<dbReference type="GeneID" id="54485442"/>
<gene>
    <name evidence="1" type="ORF">EJ05DRAFT_478117</name>
</gene>
<organism evidence="1 2">
    <name type="scientific">Pseudovirgaria hyperparasitica</name>
    <dbReference type="NCBI Taxonomy" id="470096"/>
    <lineage>
        <taxon>Eukaryota</taxon>
        <taxon>Fungi</taxon>
        <taxon>Dikarya</taxon>
        <taxon>Ascomycota</taxon>
        <taxon>Pezizomycotina</taxon>
        <taxon>Dothideomycetes</taxon>
        <taxon>Dothideomycetes incertae sedis</taxon>
        <taxon>Acrospermales</taxon>
        <taxon>Acrospermaceae</taxon>
        <taxon>Pseudovirgaria</taxon>
    </lineage>
</organism>
<accession>A0A6A6VZK8</accession>
<name>A0A6A6VZK8_9PEZI</name>
<sequence>MSSTILADRDTNLPPTNASIDTKIQEAQKPQTMEYHRQVFESRLKSGQAQQTYVSPSDNMLSPASQKLKDFKSRHGLKKSKPQTLFAKTSAKKLEAARDTPMFADLKDAAKPIDTEK</sequence>
<dbReference type="OrthoDB" id="5578329at2759"/>
<dbReference type="Pfam" id="PF05032">
    <property type="entry name" value="Spo12"/>
    <property type="match status" value="1"/>
</dbReference>
<proteinExistence type="predicted"/>
<evidence type="ECO:0000313" key="1">
    <source>
        <dbReference type="EMBL" id="KAF2756082.1"/>
    </source>
</evidence>
<evidence type="ECO:0000313" key="2">
    <source>
        <dbReference type="Proteomes" id="UP000799437"/>
    </source>
</evidence>
<keyword evidence="2" id="KW-1185">Reference proteome</keyword>
<dbReference type="Proteomes" id="UP000799437">
    <property type="component" value="Unassembled WGS sequence"/>
</dbReference>
<reference evidence="1" key="1">
    <citation type="journal article" date="2020" name="Stud. Mycol.">
        <title>101 Dothideomycetes genomes: a test case for predicting lifestyles and emergence of pathogens.</title>
        <authorList>
            <person name="Haridas S."/>
            <person name="Albert R."/>
            <person name="Binder M."/>
            <person name="Bloem J."/>
            <person name="Labutti K."/>
            <person name="Salamov A."/>
            <person name="Andreopoulos B."/>
            <person name="Baker S."/>
            <person name="Barry K."/>
            <person name="Bills G."/>
            <person name="Bluhm B."/>
            <person name="Cannon C."/>
            <person name="Castanera R."/>
            <person name="Culley D."/>
            <person name="Daum C."/>
            <person name="Ezra D."/>
            <person name="Gonzalez J."/>
            <person name="Henrissat B."/>
            <person name="Kuo A."/>
            <person name="Liang C."/>
            <person name="Lipzen A."/>
            <person name="Lutzoni F."/>
            <person name="Magnuson J."/>
            <person name="Mondo S."/>
            <person name="Nolan M."/>
            <person name="Ohm R."/>
            <person name="Pangilinan J."/>
            <person name="Park H.-J."/>
            <person name="Ramirez L."/>
            <person name="Alfaro M."/>
            <person name="Sun H."/>
            <person name="Tritt A."/>
            <person name="Yoshinaga Y."/>
            <person name="Zwiers L.-H."/>
            <person name="Turgeon B."/>
            <person name="Goodwin S."/>
            <person name="Spatafora J."/>
            <person name="Crous P."/>
            <person name="Grigoriev I."/>
        </authorList>
    </citation>
    <scope>NUCLEOTIDE SEQUENCE</scope>
    <source>
        <strain evidence="1">CBS 121739</strain>
    </source>
</reference>
<protein>
    <recommendedName>
        <fullName evidence="3">Spo12-like protein</fullName>
    </recommendedName>
</protein>
<dbReference type="InterPro" id="IPR007727">
    <property type="entry name" value="Spo12"/>
</dbReference>
<dbReference type="EMBL" id="ML996576">
    <property type="protein sequence ID" value="KAF2756082.1"/>
    <property type="molecule type" value="Genomic_DNA"/>
</dbReference>
<evidence type="ECO:0008006" key="3">
    <source>
        <dbReference type="Google" id="ProtNLM"/>
    </source>
</evidence>
<dbReference type="RefSeq" id="XP_033598533.1">
    <property type="nucleotide sequence ID" value="XM_033744388.1"/>
</dbReference>
<dbReference type="AlphaFoldDB" id="A0A6A6VZK8"/>